<dbReference type="InterPro" id="IPR013154">
    <property type="entry name" value="ADH-like_N"/>
</dbReference>
<protein>
    <submittedName>
        <fullName evidence="8">Alcohol dehydrogenase</fullName>
    </submittedName>
</protein>
<dbReference type="SMART" id="SM00829">
    <property type="entry name" value="PKS_ER"/>
    <property type="match status" value="1"/>
</dbReference>
<dbReference type="CDD" id="cd08278">
    <property type="entry name" value="benzyl_alcohol_DH"/>
    <property type="match status" value="1"/>
</dbReference>
<feature type="domain" description="Enoyl reductase (ER)" evidence="7">
    <location>
        <begin position="13"/>
        <end position="362"/>
    </location>
</feature>
<evidence type="ECO:0000256" key="4">
    <source>
        <dbReference type="ARBA" id="ARBA00022833"/>
    </source>
</evidence>
<dbReference type="FunFam" id="3.40.50.720:FF:000003">
    <property type="entry name" value="S-(hydroxymethyl)glutathione dehydrogenase"/>
    <property type="match status" value="1"/>
</dbReference>
<dbReference type="Gene3D" id="3.40.50.720">
    <property type="entry name" value="NAD(P)-binding Rossmann-like Domain"/>
    <property type="match status" value="1"/>
</dbReference>
<evidence type="ECO:0000259" key="7">
    <source>
        <dbReference type="SMART" id="SM00829"/>
    </source>
</evidence>
<dbReference type="SUPFAM" id="SSF50129">
    <property type="entry name" value="GroES-like"/>
    <property type="match status" value="1"/>
</dbReference>
<dbReference type="SUPFAM" id="SSF51735">
    <property type="entry name" value="NAD(P)-binding Rossmann-fold domains"/>
    <property type="match status" value="1"/>
</dbReference>
<dbReference type="InterPro" id="IPR011032">
    <property type="entry name" value="GroES-like_sf"/>
</dbReference>
<dbReference type="AlphaFoldDB" id="A0AA34WU79"/>
<keyword evidence="8" id="KW-0614">Plasmid</keyword>
<dbReference type="Proteomes" id="UP000017753">
    <property type="component" value="Plasmid pTTS12"/>
</dbReference>
<proteinExistence type="inferred from homology"/>
<geneLocation type="plasmid" evidence="8 9">
    <name>pTTS12</name>
</geneLocation>
<dbReference type="InterPro" id="IPR020843">
    <property type="entry name" value="ER"/>
</dbReference>
<keyword evidence="3 6" id="KW-0479">Metal-binding</keyword>
<reference evidence="8 9" key="1">
    <citation type="submission" date="2014-11" db="EMBL/GenBank/DDBJ databases">
        <title>Complete genome sequence of Pseudomonas putida S12 including megaplasmid pTTS12.</title>
        <authorList>
            <person name="Kuepper J."/>
            <person name="Ruijssenaars H.J."/>
            <person name="Blank L.M."/>
            <person name="de Winde J.H."/>
            <person name="Wierckx N."/>
        </authorList>
    </citation>
    <scope>NUCLEOTIDE SEQUENCE [LARGE SCALE GENOMIC DNA]</scope>
    <source>
        <strain evidence="8 9">S12</strain>
        <plasmid evidence="8 9">pTTS12</plasmid>
    </source>
</reference>
<evidence type="ECO:0000313" key="9">
    <source>
        <dbReference type="Proteomes" id="UP000017753"/>
    </source>
</evidence>
<dbReference type="PROSITE" id="PS00059">
    <property type="entry name" value="ADH_ZINC"/>
    <property type="match status" value="1"/>
</dbReference>
<dbReference type="Pfam" id="PF08240">
    <property type="entry name" value="ADH_N"/>
    <property type="match status" value="1"/>
</dbReference>
<name>A0AA34WU79_PSEPU</name>
<accession>A0AA34WU79</accession>
<sequence>MTQARAALTPCCGADWTMTDVQLDEPRHDEILVRIVATGICHTDMSVRDQHLPTPLPAVLGHEGAGVVEKVGPAVTELVPGDHVVLTVINCGKCSNCLSGFPTYCEQLMPLNFSGRRLDGSALIRRGEEEVSGGFFGQSSFATYALATERNAVKVPKDIDLSLLGPLGCGIQTGAGTVFNTLRPEIGTSIVIFGAGAVGLSAVMAARVAGCATIIAVDLHANRLELARELGATHVIDASAGDTVQAVRDIGGGVNYAIDTTANTAVIRQAVDCLLPMGRCTMVGVSPPGAEVTVPVMSLFFGQTLGGAVEGNAVPKVLIPRLIELWRQGRFPFERMVKFYDFEQINQAVADSASGATLKAILRIGAVQA</sequence>
<comment type="similarity">
    <text evidence="2 6">Belongs to the zinc-containing alcohol dehydrogenase family.</text>
</comment>
<evidence type="ECO:0000313" key="8">
    <source>
        <dbReference type="EMBL" id="AJA17118.1"/>
    </source>
</evidence>
<dbReference type="Gene3D" id="3.90.180.10">
    <property type="entry name" value="Medium-chain alcohol dehydrogenases, catalytic domain"/>
    <property type="match status" value="1"/>
</dbReference>
<dbReference type="RefSeq" id="WP_019436623.1">
    <property type="nucleotide sequence ID" value="NZ_ALNR01000010.1"/>
</dbReference>
<gene>
    <name evidence="8" type="ORF">RPPX_27690</name>
</gene>
<dbReference type="PANTHER" id="PTHR43350:SF2">
    <property type="entry name" value="GROES-LIKE ZINC-BINDING ALCOHOL DEHYDROGENASE FAMILY PROTEIN"/>
    <property type="match status" value="1"/>
</dbReference>
<organism evidence="8 9">
    <name type="scientific">Pseudomonas putida S12</name>
    <dbReference type="NCBI Taxonomy" id="1215087"/>
    <lineage>
        <taxon>Bacteria</taxon>
        <taxon>Pseudomonadati</taxon>
        <taxon>Pseudomonadota</taxon>
        <taxon>Gammaproteobacteria</taxon>
        <taxon>Pseudomonadales</taxon>
        <taxon>Pseudomonadaceae</taxon>
        <taxon>Pseudomonas</taxon>
    </lineage>
</organism>
<dbReference type="InterPro" id="IPR002328">
    <property type="entry name" value="ADH_Zn_CS"/>
</dbReference>
<evidence type="ECO:0000256" key="6">
    <source>
        <dbReference type="RuleBase" id="RU361277"/>
    </source>
</evidence>
<dbReference type="InterPro" id="IPR036291">
    <property type="entry name" value="NAD(P)-bd_dom_sf"/>
</dbReference>
<comment type="cofactor">
    <cofactor evidence="1 6">
        <name>Zn(2+)</name>
        <dbReference type="ChEBI" id="CHEBI:29105"/>
    </cofactor>
</comment>
<evidence type="ECO:0000256" key="3">
    <source>
        <dbReference type="ARBA" id="ARBA00022723"/>
    </source>
</evidence>
<keyword evidence="4 6" id="KW-0862">Zinc</keyword>
<reference evidence="8 9" key="2">
    <citation type="submission" date="2014-11" db="EMBL/GenBank/DDBJ databases">
        <title>Draft genome sequence of the solvent-tolerant Pseudomonas putida S12 including megaplasmid pTTS12.</title>
        <authorList>
            <person name="Wierckx N."/>
            <person name="Nijkamp J."/>
            <person name="Ballerstedt H."/>
            <person name="Siezen R.J."/>
            <person name="Wels M."/>
            <person name="de Ridder D."/>
            <person name="de Winde J.H."/>
            <person name="Ruijssenaars H.J."/>
        </authorList>
    </citation>
    <scope>NUCLEOTIDE SEQUENCE [LARGE SCALE GENOMIC DNA]</scope>
    <source>
        <strain evidence="8 9">S12</strain>
        <plasmid evidence="8 9">pTTS12</plasmid>
    </source>
</reference>
<dbReference type="GO" id="GO:0016616">
    <property type="term" value="F:oxidoreductase activity, acting on the CH-OH group of donors, NAD or NADP as acceptor"/>
    <property type="evidence" value="ECO:0007669"/>
    <property type="project" value="UniProtKB-ARBA"/>
</dbReference>
<evidence type="ECO:0000256" key="5">
    <source>
        <dbReference type="ARBA" id="ARBA00023002"/>
    </source>
</evidence>
<evidence type="ECO:0000256" key="1">
    <source>
        <dbReference type="ARBA" id="ARBA00001947"/>
    </source>
</evidence>
<evidence type="ECO:0000256" key="2">
    <source>
        <dbReference type="ARBA" id="ARBA00008072"/>
    </source>
</evidence>
<dbReference type="EMBL" id="CP009975">
    <property type="protein sequence ID" value="AJA17118.1"/>
    <property type="molecule type" value="Genomic_DNA"/>
</dbReference>
<keyword evidence="5" id="KW-0560">Oxidoreductase</keyword>
<dbReference type="GO" id="GO:0008270">
    <property type="term" value="F:zinc ion binding"/>
    <property type="evidence" value="ECO:0007669"/>
    <property type="project" value="InterPro"/>
</dbReference>
<dbReference type="PANTHER" id="PTHR43350">
    <property type="entry name" value="NAD-DEPENDENT ALCOHOL DEHYDROGENASE"/>
    <property type="match status" value="1"/>
</dbReference>
<dbReference type="InterPro" id="IPR013149">
    <property type="entry name" value="ADH-like_C"/>
</dbReference>
<dbReference type="Pfam" id="PF00107">
    <property type="entry name" value="ADH_zinc_N"/>
    <property type="match status" value="1"/>
</dbReference>